<accession>A0A3G8M8N1</accession>
<name>A0A3G8M8N1_9HYPH</name>
<dbReference type="AlphaFoldDB" id="A0A3G8M8N1"/>
<feature type="signal peptide" evidence="1">
    <location>
        <begin position="1"/>
        <end position="26"/>
    </location>
</feature>
<protein>
    <recommendedName>
        <fullName evidence="4">Porin</fullName>
    </recommendedName>
</protein>
<evidence type="ECO:0000256" key="1">
    <source>
        <dbReference type="SAM" id="SignalP"/>
    </source>
</evidence>
<proteinExistence type="predicted"/>
<dbReference type="Proteomes" id="UP000273982">
    <property type="component" value="Chromosome"/>
</dbReference>
<sequence length="71" mass="7257">MAQFRILLTAATLSLGFALAPTASNAMPAASINAAVQAPIEKVYGGCGVYGHRGPYGGCRAGGQATGRYRR</sequence>
<organism evidence="2 3">
    <name type="scientific">Methylocystis rosea</name>
    <dbReference type="NCBI Taxonomy" id="173366"/>
    <lineage>
        <taxon>Bacteria</taxon>
        <taxon>Pseudomonadati</taxon>
        <taxon>Pseudomonadota</taxon>
        <taxon>Alphaproteobacteria</taxon>
        <taxon>Hyphomicrobiales</taxon>
        <taxon>Methylocystaceae</taxon>
        <taxon>Methylocystis</taxon>
    </lineage>
</organism>
<keyword evidence="1" id="KW-0732">Signal</keyword>
<reference evidence="2 3" key="1">
    <citation type="submission" date="2018-11" db="EMBL/GenBank/DDBJ databases">
        <title>Genome squencing of methanotrophic bacteria isolated from alkaline groundwater in Korea.</title>
        <authorList>
            <person name="Nguyen L.N."/>
        </authorList>
    </citation>
    <scope>NUCLEOTIDE SEQUENCE [LARGE SCALE GENOMIC DNA]</scope>
    <source>
        <strain evidence="2 3">GW6</strain>
    </source>
</reference>
<dbReference type="InterPro" id="IPR058110">
    <property type="entry name" value="GCG_CRPN_dom"/>
</dbReference>
<dbReference type="EMBL" id="CP034086">
    <property type="protein sequence ID" value="AZG78353.1"/>
    <property type="molecule type" value="Genomic_DNA"/>
</dbReference>
<dbReference type="NCBIfam" id="NF047412">
    <property type="entry name" value="sig_GCG_CRPN_rpt"/>
    <property type="match status" value="1"/>
</dbReference>
<dbReference type="KEGG" id="mros:EHO51_17340"/>
<evidence type="ECO:0000313" key="2">
    <source>
        <dbReference type="EMBL" id="AZG78353.1"/>
    </source>
</evidence>
<gene>
    <name evidence="2" type="ORF">EHO51_17340</name>
</gene>
<evidence type="ECO:0008006" key="4">
    <source>
        <dbReference type="Google" id="ProtNLM"/>
    </source>
</evidence>
<evidence type="ECO:0000313" key="3">
    <source>
        <dbReference type="Proteomes" id="UP000273982"/>
    </source>
</evidence>
<feature type="chain" id="PRO_5018191060" description="Porin" evidence="1">
    <location>
        <begin position="27"/>
        <end position="71"/>
    </location>
</feature>